<organism evidence="3 4">
    <name type="scientific">Blattamonas nauphoetae</name>
    <dbReference type="NCBI Taxonomy" id="2049346"/>
    <lineage>
        <taxon>Eukaryota</taxon>
        <taxon>Metamonada</taxon>
        <taxon>Preaxostyla</taxon>
        <taxon>Oxymonadida</taxon>
        <taxon>Blattamonas</taxon>
    </lineage>
</organism>
<feature type="region of interest" description="Disordered" evidence="1">
    <location>
        <begin position="169"/>
        <end position="195"/>
    </location>
</feature>
<comment type="caution">
    <text evidence="3">The sequence shown here is derived from an EMBL/GenBank/DDBJ whole genome shotgun (WGS) entry which is preliminary data.</text>
</comment>
<dbReference type="PANTHER" id="PTHR23257:SF963">
    <property type="entry name" value="AT08303P"/>
    <property type="match status" value="1"/>
</dbReference>
<evidence type="ECO:0000256" key="1">
    <source>
        <dbReference type="SAM" id="MobiDB-lite"/>
    </source>
</evidence>
<dbReference type="InterPro" id="IPR001245">
    <property type="entry name" value="Ser-Thr/Tyr_kinase_cat_dom"/>
</dbReference>
<accession>A0ABQ9XSR4</accession>
<proteinExistence type="predicted"/>
<evidence type="ECO:0000313" key="3">
    <source>
        <dbReference type="EMBL" id="KAK2953815.1"/>
    </source>
</evidence>
<name>A0ABQ9XSR4_9EUKA</name>
<dbReference type="InterPro" id="IPR000719">
    <property type="entry name" value="Prot_kinase_dom"/>
</dbReference>
<dbReference type="PANTHER" id="PTHR23257">
    <property type="entry name" value="SERINE-THREONINE PROTEIN KINASE"/>
    <property type="match status" value="1"/>
</dbReference>
<keyword evidence="4" id="KW-1185">Reference proteome</keyword>
<dbReference type="InterPro" id="IPR050167">
    <property type="entry name" value="Ser_Thr_protein_kinase"/>
</dbReference>
<dbReference type="Proteomes" id="UP001281761">
    <property type="component" value="Unassembled WGS sequence"/>
</dbReference>
<dbReference type="Pfam" id="PF07714">
    <property type="entry name" value="PK_Tyr_Ser-Thr"/>
    <property type="match status" value="1"/>
</dbReference>
<dbReference type="InterPro" id="IPR011009">
    <property type="entry name" value="Kinase-like_dom_sf"/>
</dbReference>
<protein>
    <recommendedName>
        <fullName evidence="2">Protein kinase domain-containing protein</fullName>
    </recommendedName>
</protein>
<dbReference type="SUPFAM" id="SSF56112">
    <property type="entry name" value="Protein kinase-like (PK-like)"/>
    <property type="match status" value="1"/>
</dbReference>
<evidence type="ECO:0000259" key="2">
    <source>
        <dbReference type="PROSITE" id="PS50011"/>
    </source>
</evidence>
<feature type="domain" description="Protein kinase" evidence="2">
    <location>
        <begin position="1"/>
        <end position="308"/>
    </location>
</feature>
<dbReference type="EMBL" id="JARBJD010000086">
    <property type="protein sequence ID" value="KAK2953815.1"/>
    <property type="molecule type" value="Genomic_DNA"/>
</dbReference>
<reference evidence="3 4" key="1">
    <citation type="journal article" date="2022" name="bioRxiv">
        <title>Genomics of Preaxostyla Flagellates Illuminates Evolutionary Transitions and the Path Towards Mitochondrial Loss.</title>
        <authorList>
            <person name="Novak L.V.F."/>
            <person name="Treitli S.C."/>
            <person name="Pyrih J."/>
            <person name="Halakuc P."/>
            <person name="Pipaliya S.V."/>
            <person name="Vacek V."/>
            <person name="Brzon O."/>
            <person name="Soukal P."/>
            <person name="Eme L."/>
            <person name="Dacks J.B."/>
            <person name="Karnkowska A."/>
            <person name="Elias M."/>
            <person name="Hampl V."/>
        </authorList>
    </citation>
    <scope>NUCLEOTIDE SEQUENCE [LARGE SCALE GENOMIC DNA]</scope>
    <source>
        <strain evidence="3">NAU3</strain>
        <tissue evidence="3">Gut</tissue>
    </source>
</reference>
<sequence length="316" mass="35084">MEEKVDVEYELSDSFGAATTGNPNLIRTNETYRDSALSRNDESHTITSKMEGAVFCMSCTEPFDTCFISHAKTLYSVLHEEKKPLSNARQSQIRIAKTLEHIGQSDSRAPILTALTTHWVLTGGDGSLWLRTSNPNGVHQSEQTEKQTGAQPSIVQNDEPALIGQDAPIVDQPDIGQNDSPTRPNLPPPRTLHSIHPTEKQTLDHMTRWMAPEQGKKGENEIDVEKVLVFRLGLVLYEIETGLVPFGETDAVNAHRQLETGIVPPLDRVVKSEMRDLIVACLSIDWKRRPSLSSLTSTLESIEENPPVENCDLLIS</sequence>
<dbReference type="PROSITE" id="PS50011">
    <property type="entry name" value="PROTEIN_KINASE_DOM"/>
    <property type="match status" value="1"/>
</dbReference>
<feature type="region of interest" description="Disordered" evidence="1">
    <location>
        <begin position="132"/>
        <end position="153"/>
    </location>
</feature>
<dbReference type="Gene3D" id="1.10.510.10">
    <property type="entry name" value="Transferase(Phosphotransferase) domain 1"/>
    <property type="match status" value="1"/>
</dbReference>
<evidence type="ECO:0000313" key="4">
    <source>
        <dbReference type="Proteomes" id="UP001281761"/>
    </source>
</evidence>
<gene>
    <name evidence="3" type="ORF">BLNAU_11218</name>
</gene>